<feature type="domain" description="Methyltransferase type 11" evidence="4">
    <location>
        <begin position="60"/>
        <end position="148"/>
    </location>
</feature>
<evidence type="ECO:0000259" key="4">
    <source>
        <dbReference type="Pfam" id="PF08241"/>
    </source>
</evidence>
<keyword evidence="3 5" id="KW-0808">Transferase</keyword>
<comment type="caution">
    <text evidence="5">The sequence shown here is derived from an EMBL/GenBank/DDBJ whole genome shotgun (WGS) entry which is preliminary data.</text>
</comment>
<evidence type="ECO:0000313" key="5">
    <source>
        <dbReference type="EMBL" id="TKT02078.1"/>
    </source>
</evidence>
<reference evidence="5 6" key="1">
    <citation type="submission" date="2019-04" db="EMBL/GenBank/DDBJ databases">
        <title>Streptomyces lasaliensis sp. nov., an Actinomycete isolated from soil which produces the polyether antibiotic lasalocid.</title>
        <authorList>
            <person name="Erwin G."/>
            <person name="Haber C."/>
        </authorList>
    </citation>
    <scope>NUCLEOTIDE SEQUENCE [LARGE SCALE GENOMIC DNA]</scope>
    <source>
        <strain evidence="5 6">X-537</strain>
    </source>
</reference>
<dbReference type="OrthoDB" id="9797252at2"/>
<dbReference type="EMBL" id="SZNQ01000001">
    <property type="protein sequence ID" value="TKT02078.1"/>
    <property type="molecule type" value="Genomic_DNA"/>
</dbReference>
<name>A0A4U5WJ63_STRLS</name>
<comment type="similarity">
    <text evidence="1">Belongs to the methyltransferase superfamily.</text>
</comment>
<evidence type="ECO:0000256" key="1">
    <source>
        <dbReference type="ARBA" id="ARBA00008361"/>
    </source>
</evidence>
<sequence>MTPPEDPTAPAPAVTPSARAGSFNAAAAQYAANRPSYPPALLDAVEDLAGRPLEGARVADVGAGTGIATALLHARGADVVAVEPGAGMAAEFRRALPDVPLVRGDGDRLPLATASLDLLTYAQSWHWTDPARSVPEAVRVLRPGGALALWWNTSALDLPWAADQARRLERHFGPGSVVATHGDGSRAALADASGQLALARRSVRWSRRVPLDTHLANLGSHSVFLVHGEASATAFLTEERRHLRDVFPDGVVEETYDVELLVATRS</sequence>
<protein>
    <submittedName>
        <fullName evidence="5">Class I SAM-dependent methyltransferase</fullName>
    </submittedName>
</protein>
<evidence type="ECO:0000256" key="2">
    <source>
        <dbReference type="ARBA" id="ARBA00022603"/>
    </source>
</evidence>
<dbReference type="InterPro" id="IPR029063">
    <property type="entry name" value="SAM-dependent_MTases_sf"/>
</dbReference>
<proteinExistence type="inferred from homology"/>
<dbReference type="GO" id="GO:0008757">
    <property type="term" value="F:S-adenosylmethionine-dependent methyltransferase activity"/>
    <property type="evidence" value="ECO:0007669"/>
    <property type="project" value="InterPro"/>
</dbReference>
<dbReference type="Pfam" id="PF08241">
    <property type="entry name" value="Methyltransf_11"/>
    <property type="match status" value="1"/>
</dbReference>
<dbReference type="CDD" id="cd02440">
    <property type="entry name" value="AdoMet_MTases"/>
    <property type="match status" value="1"/>
</dbReference>
<dbReference type="InterPro" id="IPR013216">
    <property type="entry name" value="Methyltransf_11"/>
</dbReference>
<gene>
    <name evidence="5" type="ORF">E4U91_19620</name>
</gene>
<dbReference type="RefSeq" id="WP_137308067.1">
    <property type="nucleotide sequence ID" value="NZ_SZNQ01000001.1"/>
</dbReference>
<keyword evidence="6" id="KW-1185">Reference proteome</keyword>
<dbReference type="GO" id="GO:0032259">
    <property type="term" value="P:methylation"/>
    <property type="evidence" value="ECO:0007669"/>
    <property type="project" value="UniProtKB-KW"/>
</dbReference>
<dbReference type="SUPFAM" id="SSF53335">
    <property type="entry name" value="S-adenosyl-L-methionine-dependent methyltransferases"/>
    <property type="match status" value="1"/>
</dbReference>
<dbReference type="Proteomes" id="UP000305929">
    <property type="component" value="Unassembled WGS sequence"/>
</dbReference>
<evidence type="ECO:0000256" key="3">
    <source>
        <dbReference type="ARBA" id="ARBA00022679"/>
    </source>
</evidence>
<keyword evidence="2 5" id="KW-0489">Methyltransferase</keyword>
<dbReference type="PANTHER" id="PTHR44942">
    <property type="entry name" value="METHYLTRANSF_11 DOMAIN-CONTAINING PROTEIN"/>
    <property type="match status" value="1"/>
</dbReference>
<evidence type="ECO:0000313" key="6">
    <source>
        <dbReference type="Proteomes" id="UP000305929"/>
    </source>
</evidence>
<dbReference type="PANTHER" id="PTHR44942:SF4">
    <property type="entry name" value="METHYLTRANSFERASE TYPE 11 DOMAIN-CONTAINING PROTEIN"/>
    <property type="match status" value="1"/>
</dbReference>
<dbReference type="Gene3D" id="3.40.50.150">
    <property type="entry name" value="Vaccinia Virus protein VP39"/>
    <property type="match status" value="1"/>
</dbReference>
<dbReference type="InterPro" id="IPR051052">
    <property type="entry name" value="Diverse_substrate_MTase"/>
</dbReference>
<organism evidence="5 6">
    <name type="scientific">Streptomyces lasalocidi</name>
    <name type="common">Streptomyces lasaliensis</name>
    <dbReference type="NCBI Taxonomy" id="324833"/>
    <lineage>
        <taxon>Bacteria</taxon>
        <taxon>Bacillati</taxon>
        <taxon>Actinomycetota</taxon>
        <taxon>Actinomycetes</taxon>
        <taxon>Kitasatosporales</taxon>
        <taxon>Streptomycetaceae</taxon>
        <taxon>Streptomyces</taxon>
    </lineage>
</organism>
<dbReference type="AlphaFoldDB" id="A0A4U5WJ63"/>
<accession>A0A4U5WJ63</accession>